<dbReference type="AlphaFoldDB" id="A0A7X5Y013"/>
<organism evidence="4 5">
    <name type="scientific">Sphingomonas trueperi</name>
    <dbReference type="NCBI Taxonomy" id="53317"/>
    <lineage>
        <taxon>Bacteria</taxon>
        <taxon>Pseudomonadati</taxon>
        <taxon>Pseudomonadota</taxon>
        <taxon>Alphaproteobacteria</taxon>
        <taxon>Sphingomonadales</taxon>
        <taxon>Sphingomonadaceae</taxon>
        <taxon>Sphingomonas</taxon>
    </lineage>
</organism>
<comment type="caution">
    <text evidence="4">The sequence shown here is derived from an EMBL/GenBank/DDBJ whole genome shotgun (WGS) entry which is preliminary data.</text>
</comment>
<evidence type="ECO:0000313" key="5">
    <source>
        <dbReference type="Proteomes" id="UP000531251"/>
    </source>
</evidence>
<name>A0A7X5Y013_9SPHN</name>
<feature type="domain" description="HPt" evidence="3">
    <location>
        <begin position="22"/>
        <end position="82"/>
    </location>
</feature>
<feature type="region of interest" description="Disordered" evidence="2">
    <location>
        <begin position="90"/>
        <end position="120"/>
    </location>
</feature>
<dbReference type="SUPFAM" id="SSF47226">
    <property type="entry name" value="Histidine-containing phosphotransfer domain, HPT domain"/>
    <property type="match status" value="1"/>
</dbReference>
<dbReference type="GO" id="GO:0004672">
    <property type="term" value="F:protein kinase activity"/>
    <property type="evidence" value="ECO:0007669"/>
    <property type="project" value="UniProtKB-ARBA"/>
</dbReference>
<dbReference type="Proteomes" id="UP000531251">
    <property type="component" value="Unassembled WGS sequence"/>
</dbReference>
<dbReference type="Pfam" id="PF01627">
    <property type="entry name" value="Hpt"/>
    <property type="match status" value="1"/>
</dbReference>
<proteinExistence type="predicted"/>
<reference evidence="4 5" key="1">
    <citation type="submission" date="2020-03" db="EMBL/GenBank/DDBJ databases">
        <title>Genomic Encyclopedia of Type Strains, Phase IV (KMG-IV): sequencing the most valuable type-strain genomes for metagenomic binning, comparative biology and taxonomic classification.</title>
        <authorList>
            <person name="Goeker M."/>
        </authorList>
    </citation>
    <scope>NUCLEOTIDE SEQUENCE [LARGE SCALE GENOMIC DNA]</scope>
    <source>
        <strain evidence="4 5">DSM 7225</strain>
    </source>
</reference>
<accession>A0A7X5Y013</accession>
<evidence type="ECO:0000259" key="3">
    <source>
        <dbReference type="Pfam" id="PF01627"/>
    </source>
</evidence>
<evidence type="ECO:0000313" key="4">
    <source>
        <dbReference type="EMBL" id="NJB98519.1"/>
    </source>
</evidence>
<sequence>MLPFDQNIFDETRNAVSGFEALLEICRSDRTKHLKSLGDAPIAGEFEAAILPAHTIKSAGRIVGVTRLGAPAEALETRLRTGGYVTMSVRYLPGSPPGQNSPSSSSSSRPSLSGDGGTPSGGVMAKRWCTCRSLAIV</sequence>
<dbReference type="InterPro" id="IPR036641">
    <property type="entry name" value="HPT_dom_sf"/>
</dbReference>
<dbReference type="InterPro" id="IPR008207">
    <property type="entry name" value="Sig_transdc_His_kin_Hpt_dom"/>
</dbReference>
<protein>
    <recommendedName>
        <fullName evidence="3">HPt domain-containing protein</fullName>
    </recommendedName>
</protein>
<keyword evidence="1" id="KW-0902">Two-component regulatory system</keyword>
<dbReference type="GO" id="GO:0000160">
    <property type="term" value="P:phosphorelay signal transduction system"/>
    <property type="evidence" value="ECO:0007669"/>
    <property type="project" value="UniProtKB-KW"/>
</dbReference>
<evidence type="ECO:0000256" key="2">
    <source>
        <dbReference type="SAM" id="MobiDB-lite"/>
    </source>
</evidence>
<feature type="compositionally biased region" description="Low complexity" evidence="2">
    <location>
        <begin position="97"/>
        <end position="113"/>
    </location>
</feature>
<dbReference type="EMBL" id="JAATJB010000009">
    <property type="protein sequence ID" value="NJB98519.1"/>
    <property type="molecule type" value="Genomic_DNA"/>
</dbReference>
<gene>
    <name evidence="4" type="ORF">GGR89_002852</name>
</gene>
<evidence type="ECO:0000256" key="1">
    <source>
        <dbReference type="ARBA" id="ARBA00023012"/>
    </source>
</evidence>
<dbReference type="Gene3D" id="1.20.120.160">
    <property type="entry name" value="HPT domain"/>
    <property type="match status" value="1"/>
</dbReference>
<keyword evidence="5" id="KW-1185">Reference proteome</keyword>